<evidence type="ECO:0000256" key="1">
    <source>
        <dbReference type="SAM" id="MobiDB-lite"/>
    </source>
</evidence>
<keyword evidence="2" id="KW-0472">Membrane</keyword>
<feature type="domain" description="DUF7410" evidence="3">
    <location>
        <begin position="47"/>
        <end position="68"/>
    </location>
</feature>
<dbReference type="Pfam" id="PF24166">
    <property type="entry name" value="DUF7410"/>
    <property type="match status" value="1"/>
</dbReference>
<feature type="region of interest" description="Disordered" evidence="1">
    <location>
        <begin position="61"/>
        <end position="81"/>
    </location>
</feature>
<dbReference type="Proteomes" id="UP000292704">
    <property type="component" value="Unassembled WGS sequence"/>
</dbReference>
<dbReference type="InterPro" id="IPR055833">
    <property type="entry name" value="DUF7410"/>
</dbReference>
<keyword evidence="2" id="KW-1133">Transmembrane helix</keyword>
<evidence type="ECO:0000256" key="2">
    <source>
        <dbReference type="SAM" id="Phobius"/>
    </source>
</evidence>
<evidence type="ECO:0000259" key="3">
    <source>
        <dbReference type="Pfam" id="PF24166"/>
    </source>
</evidence>
<dbReference type="AlphaFoldDB" id="A0A482Y2N7"/>
<sequence>MVLDNVAPSVSGDAHRHVPGTATDTSGPPSASAPDIDVRDETPSARCPYCKRPFRRPAFESLHRGREHHDRLSDRERAAAERAARDERAALRRFRLYALGVLVVLYFGLLIVAAFVV</sequence>
<protein>
    <recommendedName>
        <fullName evidence="3">DUF7410 domain-containing protein</fullName>
    </recommendedName>
</protein>
<accession>A0A482Y2N7</accession>
<dbReference type="EMBL" id="SHMR01000001">
    <property type="protein sequence ID" value="RZH68574.1"/>
    <property type="molecule type" value="Genomic_DNA"/>
</dbReference>
<feature type="region of interest" description="Disordered" evidence="1">
    <location>
        <begin position="1"/>
        <end position="44"/>
    </location>
</feature>
<name>A0A482Y2N7_9EURY</name>
<organism evidence="4 5">
    <name type="scientific">Natrinema altunense</name>
    <dbReference type="NCBI Taxonomy" id="222984"/>
    <lineage>
        <taxon>Archaea</taxon>
        <taxon>Methanobacteriati</taxon>
        <taxon>Methanobacteriota</taxon>
        <taxon>Stenosarchaea group</taxon>
        <taxon>Halobacteria</taxon>
        <taxon>Halobacteriales</taxon>
        <taxon>Natrialbaceae</taxon>
        <taxon>Natrinema</taxon>
    </lineage>
</organism>
<feature type="transmembrane region" description="Helical" evidence="2">
    <location>
        <begin position="96"/>
        <end position="116"/>
    </location>
</feature>
<proteinExistence type="predicted"/>
<keyword evidence="2" id="KW-0812">Transmembrane</keyword>
<evidence type="ECO:0000313" key="4">
    <source>
        <dbReference type="EMBL" id="RZH68574.1"/>
    </source>
</evidence>
<evidence type="ECO:0000313" key="5">
    <source>
        <dbReference type="Proteomes" id="UP000292704"/>
    </source>
</evidence>
<comment type="caution">
    <text evidence="4">The sequence shown here is derived from an EMBL/GenBank/DDBJ whole genome shotgun (WGS) entry which is preliminary data.</text>
</comment>
<reference evidence="4 5" key="1">
    <citation type="submission" date="2019-02" db="EMBL/GenBank/DDBJ databases">
        <title>Genome analysis provides insights into bioremediation potentialities and Haloocin production by Natrinema altunense strain 4.1R isolated from Chott Douz in Tunisian desert.</title>
        <authorList>
            <person name="Najjari A."/>
            <person name="Youssef N."/>
            <person name="Ben Dhia O."/>
            <person name="Ferjani R."/>
            <person name="El Hidri D."/>
            <person name="Ouzari H.I."/>
            <person name="Cherif A."/>
        </authorList>
    </citation>
    <scope>NUCLEOTIDE SEQUENCE [LARGE SCALE GENOMIC DNA]</scope>
    <source>
        <strain evidence="4 5">4.1R</strain>
    </source>
</reference>
<gene>
    <name evidence="4" type="ORF">ELS17_03650</name>
</gene>